<evidence type="ECO:0000313" key="3">
    <source>
        <dbReference type="EMBL" id="OSJ23699.1"/>
    </source>
</evidence>
<gene>
    <name evidence="3" type="ORF">BST63_28455</name>
</gene>
<sequence length="615" mass="63154">MSYPTKYTRQYDFVSYQNANPARPLPADKVNADLNQVALSLRETIDFLKTSIRADGALMNGAIGYDQLSPALQSAGIAPADAWAASKDYVVGNSVVSGASLYRCIVSHTSGVFANDLAHGKWLFVADIASGPQGAQGPQGIQGPQGPQGPQGTPTSSANPSTDVGLTAHNGTANTYMPSDAAPALSQAIAPTWTGLHTFTSTAGDISISGSPNISYTQGYFGGVNSFSAQLANITAASQTAPEVGAQVNVTSGVGSANGTTAFKIGIFGSATGGSGSADIYGGNFVGQLSAAAPSTASGIALEADFNAMNAHYGDTSGSPSLPYAVPLYVATGGDHRCTAYMMVSGGVTAAGANRGLVFQSGTNIRLNVIEDYCTVANGAFLQAGGSYQDSVLNLQPATGAYTNAIKIANGKAVSWRNAANSGDIAGLYLDSNNDLNLGSGGVRSLKYTGTYAGGPAMTLVNSAGASTVGINLGAGSNGTADTTSLYMNFVTPDLLSQAGTVARADAAGVRHVAYNTASDERLKKSLGLLDDALDRVMQIDVHKYTGPDYSGADYNVGFFAQNLHKAYPWAVTPSDDPDFRRNPWKVDYGAVTPLLVGALQELANRVANLEGMNK</sequence>
<keyword evidence="4" id="KW-1185">Reference proteome</keyword>
<evidence type="ECO:0000259" key="2">
    <source>
        <dbReference type="PROSITE" id="PS51688"/>
    </source>
</evidence>
<name>A0ABX3WWP1_9BRAD</name>
<feature type="region of interest" description="Disordered" evidence="1">
    <location>
        <begin position="133"/>
        <end position="173"/>
    </location>
</feature>
<dbReference type="EMBL" id="NAFK01000173">
    <property type="protein sequence ID" value="OSJ23699.1"/>
    <property type="molecule type" value="Genomic_DNA"/>
</dbReference>
<comment type="caution">
    <text evidence="3">The sequence shown here is derived from an EMBL/GenBank/DDBJ whole genome shotgun (WGS) entry which is preliminary data.</text>
</comment>
<reference evidence="3 4" key="1">
    <citation type="submission" date="2017-03" db="EMBL/GenBank/DDBJ databases">
        <title>Whole genome sequences of fourteen strains of Bradyrhizobium canariense and one strain of Bradyrhizobium japonicum isolated from Lupinus (Papilionoideae: Genisteae) species in Algeria.</title>
        <authorList>
            <person name="Crovadore J."/>
            <person name="Chekireb D."/>
            <person name="Brachmann A."/>
            <person name="Chablais R."/>
            <person name="Cochard B."/>
            <person name="Lefort F."/>
        </authorList>
    </citation>
    <scope>NUCLEOTIDE SEQUENCE [LARGE SCALE GENOMIC DNA]</scope>
    <source>
        <strain evidence="3 4">UBMAN05</strain>
    </source>
</reference>
<accession>A0ABX3WWP1</accession>
<dbReference type="Pfam" id="PF13884">
    <property type="entry name" value="Peptidase_S74"/>
    <property type="match status" value="1"/>
</dbReference>
<feature type="domain" description="Peptidase S74" evidence="2">
    <location>
        <begin position="519"/>
        <end position="614"/>
    </location>
</feature>
<feature type="compositionally biased region" description="Low complexity" evidence="1">
    <location>
        <begin position="133"/>
        <end position="152"/>
    </location>
</feature>
<organism evidence="3 4">
    <name type="scientific">Bradyrhizobium canariense</name>
    <dbReference type="NCBI Taxonomy" id="255045"/>
    <lineage>
        <taxon>Bacteria</taxon>
        <taxon>Pseudomonadati</taxon>
        <taxon>Pseudomonadota</taxon>
        <taxon>Alphaproteobacteria</taxon>
        <taxon>Hyphomicrobiales</taxon>
        <taxon>Nitrobacteraceae</taxon>
        <taxon>Bradyrhizobium</taxon>
    </lineage>
</organism>
<protein>
    <recommendedName>
        <fullName evidence="2">Peptidase S74 domain-containing protein</fullName>
    </recommendedName>
</protein>
<dbReference type="Gene3D" id="2.10.10.20">
    <property type="entry name" value="Carbohydrate-binding module superfamily 5/12"/>
    <property type="match status" value="1"/>
</dbReference>
<feature type="compositionally biased region" description="Polar residues" evidence="1">
    <location>
        <begin position="153"/>
        <end position="173"/>
    </location>
</feature>
<dbReference type="PROSITE" id="PS51688">
    <property type="entry name" value="ICA"/>
    <property type="match status" value="1"/>
</dbReference>
<dbReference type="Gene3D" id="1.20.5.320">
    <property type="entry name" value="6-Phosphogluconate Dehydrogenase, domain 3"/>
    <property type="match status" value="1"/>
</dbReference>
<dbReference type="RefSeq" id="WP_085385266.1">
    <property type="nucleotide sequence ID" value="NZ_NAFJ01000152.1"/>
</dbReference>
<dbReference type="Proteomes" id="UP000193884">
    <property type="component" value="Unassembled WGS sequence"/>
</dbReference>
<dbReference type="InterPro" id="IPR030392">
    <property type="entry name" value="S74_ICA"/>
</dbReference>
<evidence type="ECO:0000313" key="4">
    <source>
        <dbReference type="Proteomes" id="UP000193884"/>
    </source>
</evidence>
<evidence type="ECO:0000256" key="1">
    <source>
        <dbReference type="SAM" id="MobiDB-lite"/>
    </source>
</evidence>
<proteinExistence type="predicted"/>